<dbReference type="EMBL" id="JAKUCV010003770">
    <property type="protein sequence ID" value="KAJ4837654.1"/>
    <property type="molecule type" value="Genomic_DNA"/>
</dbReference>
<evidence type="ECO:0000313" key="3">
    <source>
        <dbReference type="Proteomes" id="UP001141552"/>
    </source>
</evidence>
<dbReference type="Proteomes" id="UP001141552">
    <property type="component" value="Unassembled WGS sequence"/>
</dbReference>
<evidence type="ECO:0000259" key="1">
    <source>
        <dbReference type="SMART" id="SM00256"/>
    </source>
</evidence>
<dbReference type="InterPro" id="IPR036047">
    <property type="entry name" value="F-box-like_dom_sf"/>
</dbReference>
<evidence type="ECO:0000313" key="2">
    <source>
        <dbReference type="EMBL" id="KAJ4837654.1"/>
    </source>
</evidence>
<dbReference type="PANTHER" id="PTHR31672">
    <property type="entry name" value="BNACNNG10540D PROTEIN"/>
    <property type="match status" value="1"/>
</dbReference>
<reference evidence="2" key="1">
    <citation type="submission" date="2022-02" db="EMBL/GenBank/DDBJ databases">
        <authorList>
            <person name="Henning P.M."/>
            <person name="McCubbin A.G."/>
            <person name="Shore J.S."/>
        </authorList>
    </citation>
    <scope>NUCLEOTIDE SEQUENCE</scope>
    <source>
        <strain evidence="2">F60SS</strain>
        <tissue evidence="2">Leaves</tissue>
    </source>
</reference>
<dbReference type="InterPro" id="IPR017451">
    <property type="entry name" value="F-box-assoc_interact_dom"/>
</dbReference>
<name>A0A9Q0FVS0_9ROSI</name>
<reference evidence="2" key="2">
    <citation type="journal article" date="2023" name="Plants (Basel)">
        <title>Annotation of the Turnera subulata (Passifloraceae) Draft Genome Reveals the S-Locus Evolved after the Divergence of Turneroideae from Passifloroideae in a Stepwise Manner.</title>
        <authorList>
            <person name="Henning P.M."/>
            <person name="Roalson E.H."/>
            <person name="Mir W."/>
            <person name="McCubbin A.G."/>
            <person name="Shore J.S."/>
        </authorList>
    </citation>
    <scope>NUCLEOTIDE SEQUENCE</scope>
    <source>
        <strain evidence="2">F60SS</strain>
    </source>
</reference>
<proteinExistence type="predicted"/>
<dbReference type="NCBIfam" id="TIGR01640">
    <property type="entry name" value="F_box_assoc_1"/>
    <property type="match status" value="1"/>
</dbReference>
<dbReference type="AlphaFoldDB" id="A0A9Q0FVS0"/>
<sequence>MNVNQGLPLVIVEEILALLPIESLLRFRVVSREWFFLLGSANFQTIRSKLLPPHRTQRFLKSRSSGLSLLSFEDVPEGSKHHDGNASKDKEGHLEPRIDELYFPLKRADCLVKLIGSCNGLVCLDLEGNYDHFVLWNPHIRSCRELPKPNHASHCRYWVAYGFGYDSASQDYKILLEWTWTVPPGVRERRTQIFSLKANSWKDIPNHWELLLSEGFFLNGALHWYTYKQVVGFDLEKEMFYKVAMPPPWVDAYEGRSDGLGLLGGQYLCLFWISRQSPTCVEYWVMMEYGVQASWVRFIELPAKGPVYYERDDLVRGFMNNHRHLWVQRRETQFYVIEFRLEDEDEDCKIHKTVDAIPYTEAVTSPYTFSTEGME</sequence>
<comment type="caution">
    <text evidence="2">The sequence shown here is derived from an EMBL/GenBank/DDBJ whole genome shotgun (WGS) entry which is preliminary data.</text>
</comment>
<dbReference type="Pfam" id="PF00646">
    <property type="entry name" value="F-box"/>
    <property type="match status" value="1"/>
</dbReference>
<organism evidence="2 3">
    <name type="scientific">Turnera subulata</name>
    <dbReference type="NCBI Taxonomy" id="218843"/>
    <lineage>
        <taxon>Eukaryota</taxon>
        <taxon>Viridiplantae</taxon>
        <taxon>Streptophyta</taxon>
        <taxon>Embryophyta</taxon>
        <taxon>Tracheophyta</taxon>
        <taxon>Spermatophyta</taxon>
        <taxon>Magnoliopsida</taxon>
        <taxon>eudicotyledons</taxon>
        <taxon>Gunneridae</taxon>
        <taxon>Pentapetalae</taxon>
        <taxon>rosids</taxon>
        <taxon>fabids</taxon>
        <taxon>Malpighiales</taxon>
        <taxon>Passifloraceae</taxon>
        <taxon>Turnera</taxon>
    </lineage>
</organism>
<dbReference type="InterPro" id="IPR006527">
    <property type="entry name" value="F-box-assoc_dom_typ1"/>
</dbReference>
<dbReference type="OrthoDB" id="591557at2759"/>
<dbReference type="SMART" id="SM00256">
    <property type="entry name" value="FBOX"/>
    <property type="match status" value="1"/>
</dbReference>
<dbReference type="InterPro" id="IPR001810">
    <property type="entry name" value="F-box_dom"/>
</dbReference>
<dbReference type="InterPro" id="IPR050796">
    <property type="entry name" value="SCF_F-box_component"/>
</dbReference>
<feature type="domain" description="F-box" evidence="1">
    <location>
        <begin position="7"/>
        <end position="46"/>
    </location>
</feature>
<dbReference type="SUPFAM" id="SSF81383">
    <property type="entry name" value="F-box domain"/>
    <property type="match status" value="1"/>
</dbReference>
<accession>A0A9Q0FVS0</accession>
<keyword evidence="3" id="KW-1185">Reference proteome</keyword>
<dbReference type="PANTHER" id="PTHR31672:SF13">
    <property type="entry name" value="F-BOX PROTEIN CPR30-LIKE"/>
    <property type="match status" value="1"/>
</dbReference>
<gene>
    <name evidence="2" type="ORF">Tsubulata_013864</name>
</gene>
<protein>
    <recommendedName>
        <fullName evidence="1">F-box domain-containing protein</fullName>
    </recommendedName>
</protein>
<dbReference type="Pfam" id="PF07734">
    <property type="entry name" value="FBA_1"/>
    <property type="match status" value="1"/>
</dbReference>